<keyword evidence="2" id="KW-1185">Reference proteome</keyword>
<accession>A0A8J0QMG5</accession>
<evidence type="ECO:0000313" key="2">
    <source>
        <dbReference type="Proteomes" id="UP000008143"/>
    </source>
</evidence>
<evidence type="ECO:0000256" key="1">
    <source>
        <dbReference type="SAM" id="MobiDB-lite"/>
    </source>
</evidence>
<dbReference type="Pfam" id="PF22593">
    <property type="entry name" value="SPMIP11"/>
    <property type="match status" value="1"/>
</dbReference>
<dbReference type="PANTHER" id="PTHR35263">
    <property type="entry name" value="TESTIS-EXPRESSED PROTEIN 49"/>
    <property type="match status" value="1"/>
</dbReference>
<reference evidence="3" key="1">
    <citation type="submission" date="2025-08" db="UniProtKB">
        <authorList>
            <consortium name="RefSeq"/>
        </authorList>
    </citation>
    <scope>IDENTIFICATION</scope>
    <source>
        <strain evidence="3">Nigerian</strain>
        <tissue evidence="3">Liver and blood</tissue>
    </source>
</reference>
<dbReference type="GO" id="GO:0160111">
    <property type="term" value="C:axonemal A tubule inner sheath"/>
    <property type="evidence" value="ECO:0000318"/>
    <property type="project" value="GO_Central"/>
</dbReference>
<feature type="compositionally biased region" description="Polar residues" evidence="1">
    <location>
        <begin position="73"/>
        <end position="82"/>
    </location>
</feature>
<dbReference type="Proteomes" id="UP000008143">
    <property type="component" value="Chromosome 2"/>
</dbReference>
<dbReference type="KEGG" id="xtr:100490937"/>
<protein>
    <submittedName>
        <fullName evidence="3">Testis-expressed protein 49</fullName>
    </submittedName>
</protein>
<proteinExistence type="predicted"/>
<dbReference type="OrthoDB" id="7085216at2759"/>
<evidence type="ECO:0000313" key="3">
    <source>
        <dbReference type="RefSeq" id="XP_002935150.2"/>
    </source>
</evidence>
<dbReference type="InterPro" id="IPR038775">
    <property type="entry name" value="SPMIP11"/>
</dbReference>
<feature type="region of interest" description="Disordered" evidence="1">
    <location>
        <begin position="62"/>
        <end position="82"/>
    </location>
</feature>
<dbReference type="Xenbase" id="XB-GENE-952623">
    <property type="gene designation" value="tex49"/>
</dbReference>
<dbReference type="AlphaFoldDB" id="A0A8J0QMG5"/>
<dbReference type="AGR" id="Xenbase:XB-GENE-952623"/>
<name>A0A8J0QMG5_XENTR</name>
<sequence length="135" mass="15504">MAFFGLTHLGYQDPLRALSLQGNGQAAASGQTAVYGKHEESHIKLPALVPQSPYVSHGKYQEMRRRHQDLRTPKQTQRMPATSAQQYGWWLPQDPRSKAESVHPWIGCQRYPQISSPMTLFVQQMYLTDKSFRLF</sequence>
<gene>
    <name evidence="4" type="primary">tex49</name>
    <name evidence="3" type="synonym">LOC100490937</name>
</gene>
<dbReference type="RefSeq" id="XP_002935150.2">
    <property type="nucleotide sequence ID" value="XM_002935104.5"/>
</dbReference>
<dbReference type="OMA" id="DHCILND"/>
<dbReference type="PANTHER" id="PTHR35263:SF1">
    <property type="entry name" value="TESTIS-EXPRESSED PROTEIN 49"/>
    <property type="match status" value="1"/>
</dbReference>
<evidence type="ECO:0000313" key="4">
    <source>
        <dbReference type="Xenbase" id="XB-GENE-952623"/>
    </source>
</evidence>
<organism evidence="2 3">
    <name type="scientific">Xenopus tropicalis</name>
    <name type="common">Western clawed frog</name>
    <name type="synonym">Silurana tropicalis</name>
    <dbReference type="NCBI Taxonomy" id="8364"/>
    <lineage>
        <taxon>Eukaryota</taxon>
        <taxon>Metazoa</taxon>
        <taxon>Chordata</taxon>
        <taxon>Craniata</taxon>
        <taxon>Vertebrata</taxon>
        <taxon>Euteleostomi</taxon>
        <taxon>Amphibia</taxon>
        <taxon>Batrachia</taxon>
        <taxon>Anura</taxon>
        <taxon>Pipoidea</taxon>
        <taxon>Pipidae</taxon>
        <taxon>Xenopodinae</taxon>
        <taxon>Xenopus</taxon>
        <taxon>Silurana</taxon>
    </lineage>
</organism>